<comment type="subcellular location">
    <subcellularLocation>
        <location evidence="1">Membrane</location>
    </subcellularLocation>
</comment>
<evidence type="ECO:0000256" key="1">
    <source>
        <dbReference type="ARBA" id="ARBA00004370"/>
    </source>
</evidence>
<evidence type="ECO:0000259" key="4">
    <source>
        <dbReference type="Pfam" id="PF05433"/>
    </source>
</evidence>
<dbReference type="Proteomes" id="UP000586093">
    <property type="component" value="Unassembled WGS sequence"/>
</dbReference>
<keyword evidence="2" id="KW-0472">Membrane</keyword>
<evidence type="ECO:0000313" key="6">
    <source>
        <dbReference type="Proteomes" id="UP000586093"/>
    </source>
</evidence>
<sequence>MSIPLPDAAQPRMHRSSFVTGLVGGGLIVAAALGLRAVIAADDPPLASPAPAVVAEAVPAEPAMVETVEPSPVTPPPAARKPAPVEKAAQARPAPVKVAQAEAPKPVAVHPAPEVAAPAVPADATPSAAPALCSDCARVIEVRSEQRKGDPSALGAIGGAVVGGLLGNQVGGGSGRSVATVGGAVAGGFAGRELEKHLKKKTVWVTEVRLPEGGRRSFEQASEPDWAVGDVLEIRDGRLVRR</sequence>
<accession>A0A839HJK1</accession>
<dbReference type="RefSeq" id="WP_182665286.1">
    <property type="nucleotide sequence ID" value="NZ_JACIVI010000005.1"/>
</dbReference>
<name>A0A839HJK1_9BURK</name>
<feature type="region of interest" description="Disordered" evidence="3">
    <location>
        <begin position="67"/>
        <end position="87"/>
    </location>
</feature>
<dbReference type="PANTHER" id="PTHR35603:SF2">
    <property type="entry name" value="OUTER MEMBRANE LIPOPROTEIN"/>
    <property type="match status" value="1"/>
</dbReference>
<evidence type="ECO:0000313" key="5">
    <source>
        <dbReference type="EMBL" id="MBB1162897.1"/>
    </source>
</evidence>
<dbReference type="GO" id="GO:0019867">
    <property type="term" value="C:outer membrane"/>
    <property type="evidence" value="ECO:0007669"/>
    <property type="project" value="InterPro"/>
</dbReference>
<dbReference type="InterPro" id="IPR008816">
    <property type="entry name" value="Gly_zipper_2TM_dom"/>
</dbReference>
<dbReference type="PANTHER" id="PTHR35603">
    <property type="match status" value="1"/>
</dbReference>
<dbReference type="AlphaFoldDB" id="A0A839HJK1"/>
<evidence type="ECO:0000256" key="2">
    <source>
        <dbReference type="ARBA" id="ARBA00023136"/>
    </source>
</evidence>
<dbReference type="Pfam" id="PF05433">
    <property type="entry name" value="Rick_17kDa_Anti"/>
    <property type="match status" value="1"/>
</dbReference>
<feature type="domain" description="Glycine zipper 2TM" evidence="4">
    <location>
        <begin position="154"/>
        <end position="193"/>
    </location>
</feature>
<organism evidence="5 6">
    <name type="scientific">Aquariibacter albus</name>
    <dbReference type="NCBI Taxonomy" id="2759899"/>
    <lineage>
        <taxon>Bacteria</taxon>
        <taxon>Pseudomonadati</taxon>
        <taxon>Pseudomonadota</taxon>
        <taxon>Betaproteobacteria</taxon>
        <taxon>Burkholderiales</taxon>
        <taxon>Sphaerotilaceae</taxon>
        <taxon>Aquariibacter</taxon>
    </lineage>
</organism>
<protein>
    <submittedName>
        <fullName evidence="5">Glycine zipper 2TM domain-containing protein</fullName>
    </submittedName>
</protein>
<proteinExistence type="predicted"/>
<dbReference type="InterPro" id="IPR051407">
    <property type="entry name" value="Bact_OM_lipoprot/Surf_antigen"/>
</dbReference>
<reference evidence="5 6" key="1">
    <citation type="submission" date="2020-08" db="EMBL/GenBank/DDBJ databases">
        <title>Aquariorum lacteus gen. nov., sp. nov., a new member of the family Comamonadaceae, isolated from freshwater aquarium.</title>
        <authorList>
            <person name="Chun S.-J."/>
        </authorList>
    </citation>
    <scope>NUCLEOTIDE SEQUENCE [LARGE SCALE GENOMIC DNA]</scope>
    <source>
        <strain evidence="5 6">SJAQ100</strain>
    </source>
</reference>
<gene>
    <name evidence="5" type="ORF">H4F90_13010</name>
</gene>
<evidence type="ECO:0000256" key="3">
    <source>
        <dbReference type="SAM" id="MobiDB-lite"/>
    </source>
</evidence>
<dbReference type="EMBL" id="JACIVI010000005">
    <property type="protein sequence ID" value="MBB1162897.1"/>
    <property type="molecule type" value="Genomic_DNA"/>
</dbReference>
<comment type="caution">
    <text evidence="5">The sequence shown here is derived from an EMBL/GenBank/DDBJ whole genome shotgun (WGS) entry which is preliminary data.</text>
</comment>
<keyword evidence="6" id="KW-1185">Reference proteome</keyword>